<dbReference type="Proteomes" id="UP001620626">
    <property type="component" value="Unassembled WGS sequence"/>
</dbReference>
<evidence type="ECO:0000313" key="2">
    <source>
        <dbReference type="EMBL" id="KAL3101704.1"/>
    </source>
</evidence>
<dbReference type="EMBL" id="JBICBT010000767">
    <property type="protein sequence ID" value="KAL3101704.1"/>
    <property type="molecule type" value="Genomic_DNA"/>
</dbReference>
<keyword evidence="3" id="KW-1185">Reference proteome</keyword>
<feature type="chain" id="PRO_5044820666" evidence="1">
    <location>
        <begin position="21"/>
        <end position="700"/>
    </location>
</feature>
<comment type="caution">
    <text evidence="2">The sequence shown here is derived from an EMBL/GenBank/DDBJ whole genome shotgun (WGS) entry which is preliminary data.</text>
</comment>
<dbReference type="AlphaFoldDB" id="A0ABD2KG25"/>
<accession>A0ABD2KG25</accession>
<reference evidence="2 3" key="1">
    <citation type="submission" date="2024-10" db="EMBL/GenBank/DDBJ databases">
        <authorList>
            <person name="Kim D."/>
        </authorList>
    </citation>
    <scope>NUCLEOTIDE SEQUENCE [LARGE SCALE GENOMIC DNA]</scope>
    <source>
        <strain evidence="2">BH-2024</strain>
    </source>
</reference>
<keyword evidence="1" id="KW-0732">Signal</keyword>
<dbReference type="PANTHER" id="PTHR31389:SF4">
    <property type="entry name" value="LD39211P"/>
    <property type="match status" value="1"/>
</dbReference>
<dbReference type="PANTHER" id="PTHR31389">
    <property type="entry name" value="LD39211P"/>
    <property type="match status" value="1"/>
</dbReference>
<name>A0ABD2KG25_9BILA</name>
<proteinExistence type="predicted"/>
<organism evidence="2 3">
    <name type="scientific">Heterodera trifolii</name>
    <dbReference type="NCBI Taxonomy" id="157864"/>
    <lineage>
        <taxon>Eukaryota</taxon>
        <taxon>Metazoa</taxon>
        <taxon>Ecdysozoa</taxon>
        <taxon>Nematoda</taxon>
        <taxon>Chromadorea</taxon>
        <taxon>Rhabditida</taxon>
        <taxon>Tylenchina</taxon>
        <taxon>Tylenchomorpha</taxon>
        <taxon>Tylenchoidea</taxon>
        <taxon>Heteroderidae</taxon>
        <taxon>Heteroderinae</taxon>
        <taxon>Heterodera</taxon>
    </lineage>
</organism>
<gene>
    <name evidence="2" type="ORF">niasHT_028907</name>
</gene>
<dbReference type="InterPro" id="IPR029044">
    <property type="entry name" value="Nucleotide-diphossugar_trans"/>
</dbReference>
<feature type="signal peptide" evidence="1">
    <location>
        <begin position="1"/>
        <end position="20"/>
    </location>
</feature>
<dbReference type="InterPro" id="IPR012444">
    <property type="entry name" value="DUF1647"/>
</dbReference>
<sequence length="700" mass="79175">MNFLIIVFIIFKVTIKFTKGQPTTKPHNSGAIEKVKDERFDALAQCHVINGTDEATKKPCGIEFRFPHGGGNCDDGFWICYQPVLQRGRNLDTSTNYKAKRTFAIDTEKDHSITKECAQRMPKDSGKSGTMLWRGIKLRTVPMPSDKNKGKHSSSSANDNDDEVTILETTFNDSLKIYNIGTKQRQFLMPLFDCGERSLQNDFLRHLSSKAGAAFLADYAALWLLGLDMPPMAHHQNNKQQQMNKLFISRGSDCTMEARFIQPSNSNGPTTYLEIPCVGSVSCPPKLTNNVFSAKFTNTGQQMIIIKALTDANIKSVKVELLSGKNDDATKTEVSFKIGTDIDFEVELPGSSKLIRSKGMRLARGSYVLNLQIVLLKRCYMIRLNGTQFGGLSCQAAHINPSPGQNFSLETINRIKVQGQMFLLADPFVKQIDDKTFVPNEENSKFSSGIINIESDECFGENMVYTLKMNDSRTIRGKKFNCSFAWLLKKYKLSDKFAITENIEVKYSGNPKFVFVTAANDAYFKTLRVLIATIKQRFGCKEKIIAYDLGNITQNKSMRDELNSVCKLTWRTFNFSQMDFGRVRQLSSYAFKFFVIADVFLEHDTVFWVDTSIVFHNNNTKPILASIQTGKIGPVQMPSSTWHGTNFATHPGMYEYLPLYANFETGNGEDPKQFQSGFVILHKTEQTRQFMKWCGILKWK</sequence>
<dbReference type="SUPFAM" id="SSF53448">
    <property type="entry name" value="Nucleotide-diphospho-sugar transferases"/>
    <property type="match status" value="1"/>
</dbReference>
<evidence type="ECO:0000256" key="1">
    <source>
        <dbReference type="SAM" id="SignalP"/>
    </source>
</evidence>
<protein>
    <submittedName>
        <fullName evidence="2">Uncharacterized protein</fullName>
    </submittedName>
</protein>
<evidence type="ECO:0000313" key="3">
    <source>
        <dbReference type="Proteomes" id="UP001620626"/>
    </source>
</evidence>
<dbReference type="Pfam" id="PF07801">
    <property type="entry name" value="DUF1647"/>
    <property type="match status" value="1"/>
</dbReference>